<gene>
    <name evidence="2" type="ORF">NE237_009631</name>
</gene>
<accession>A0A9Q0KY65</accession>
<name>A0A9Q0KY65_9MAGN</name>
<protein>
    <submittedName>
        <fullName evidence="2">Uncharacterized protein</fullName>
    </submittedName>
</protein>
<evidence type="ECO:0000313" key="3">
    <source>
        <dbReference type="Proteomes" id="UP001141806"/>
    </source>
</evidence>
<reference evidence="2" key="1">
    <citation type="journal article" date="2023" name="Plant J.">
        <title>The genome of the king protea, Protea cynaroides.</title>
        <authorList>
            <person name="Chang J."/>
            <person name="Duong T.A."/>
            <person name="Schoeman C."/>
            <person name="Ma X."/>
            <person name="Roodt D."/>
            <person name="Barker N."/>
            <person name="Li Z."/>
            <person name="Van de Peer Y."/>
            <person name="Mizrachi E."/>
        </authorList>
    </citation>
    <scope>NUCLEOTIDE SEQUENCE</scope>
    <source>
        <tissue evidence="2">Young leaves</tissue>
    </source>
</reference>
<comment type="caution">
    <text evidence="2">The sequence shown here is derived from an EMBL/GenBank/DDBJ whole genome shotgun (WGS) entry which is preliminary data.</text>
</comment>
<organism evidence="2 3">
    <name type="scientific">Protea cynaroides</name>
    <dbReference type="NCBI Taxonomy" id="273540"/>
    <lineage>
        <taxon>Eukaryota</taxon>
        <taxon>Viridiplantae</taxon>
        <taxon>Streptophyta</taxon>
        <taxon>Embryophyta</taxon>
        <taxon>Tracheophyta</taxon>
        <taxon>Spermatophyta</taxon>
        <taxon>Magnoliopsida</taxon>
        <taxon>Proteales</taxon>
        <taxon>Proteaceae</taxon>
        <taxon>Protea</taxon>
    </lineage>
</organism>
<keyword evidence="1" id="KW-0732">Signal</keyword>
<feature type="signal peptide" evidence="1">
    <location>
        <begin position="1"/>
        <end position="28"/>
    </location>
</feature>
<evidence type="ECO:0000313" key="2">
    <source>
        <dbReference type="EMBL" id="KAJ4978851.1"/>
    </source>
</evidence>
<sequence length="229" mass="26377">MEGFLNLLSHQQVLRCLSLLLLISPESTFLTQKMDSKQDKTLEFDNPDKPESTNLLSIFQLISGRTKERIQTKILEVIWDFHVRVMTTVRIKRKGKRECQDEGSVVMRILDISRVLPKRLKNLAVENRDKEGSCRSVALEKDVPATYKNWKACNSSELQELVNYSRTLIEFLLPYSSKAIMSTNHTQFQHCWGGSVTKKICPSLLLLISPESTFLTQKMDNKQDKTLQN</sequence>
<dbReference type="AlphaFoldDB" id="A0A9Q0KY65"/>
<proteinExistence type="predicted"/>
<dbReference type="EMBL" id="JAMYWD010000002">
    <property type="protein sequence ID" value="KAJ4978851.1"/>
    <property type="molecule type" value="Genomic_DNA"/>
</dbReference>
<evidence type="ECO:0000256" key="1">
    <source>
        <dbReference type="SAM" id="SignalP"/>
    </source>
</evidence>
<dbReference type="Proteomes" id="UP001141806">
    <property type="component" value="Unassembled WGS sequence"/>
</dbReference>
<feature type="chain" id="PRO_5040452612" evidence="1">
    <location>
        <begin position="29"/>
        <end position="229"/>
    </location>
</feature>
<keyword evidence="3" id="KW-1185">Reference proteome</keyword>